<keyword evidence="6" id="KW-1185">Reference proteome</keyword>
<evidence type="ECO:0000256" key="2">
    <source>
        <dbReference type="ARBA" id="ARBA00022679"/>
    </source>
</evidence>
<dbReference type="Gene3D" id="3.20.20.70">
    <property type="entry name" value="Aldolase class I"/>
    <property type="match status" value="1"/>
</dbReference>
<dbReference type="GO" id="GO:0046872">
    <property type="term" value="F:metal ion binding"/>
    <property type="evidence" value="ECO:0007669"/>
    <property type="project" value="UniProtKB-KW"/>
</dbReference>
<evidence type="ECO:0000256" key="1">
    <source>
        <dbReference type="ARBA" id="ARBA00001947"/>
    </source>
</evidence>
<comment type="caution">
    <text evidence="5">The sequence shown here is derived from an EMBL/GenBank/DDBJ whole genome shotgun (WGS) entry which is preliminary data.</text>
</comment>
<comment type="cofactor">
    <cofactor evidence="1">
        <name>Zn(2+)</name>
        <dbReference type="ChEBI" id="CHEBI:29105"/>
    </cofactor>
</comment>
<dbReference type="InterPro" id="IPR008567">
    <property type="entry name" value="BKACE"/>
</dbReference>
<keyword evidence="4" id="KW-0862">Zinc</keyword>
<dbReference type="EMBL" id="VFRP01000005">
    <property type="protein sequence ID" value="TPE51925.1"/>
    <property type="molecule type" value="Genomic_DNA"/>
</dbReference>
<evidence type="ECO:0000256" key="3">
    <source>
        <dbReference type="ARBA" id="ARBA00022723"/>
    </source>
</evidence>
<evidence type="ECO:0000256" key="4">
    <source>
        <dbReference type="ARBA" id="ARBA00022833"/>
    </source>
</evidence>
<protein>
    <submittedName>
        <fullName evidence="5">3-keto-5-aminohexanoate cleavage protein</fullName>
    </submittedName>
</protein>
<dbReference type="Pfam" id="PF05853">
    <property type="entry name" value="BKACE"/>
    <property type="match status" value="1"/>
</dbReference>
<name>A0A501WUB8_9RHOB</name>
<evidence type="ECO:0000313" key="6">
    <source>
        <dbReference type="Proteomes" id="UP000319255"/>
    </source>
</evidence>
<sequence>MARPLIMVAPNGARRGRADHPALPVTLRRIVETAATCHAAGADALHLHVRDAEGRHSLDAGLYRETLAEISRAAPDLRLQITTEAAGIFDVPAQLACLERVRPAWASIAAREIARDPDLAPRVYALCADMGIETQHILYDTGDVALLARWRAEGIVRPKQDSVLYVLGRYATGQVSDPGDLDPFLAADPDRDDWMVCAFGPAEHACLARAARLGGKLRVGFENSLTRSDGAPHRDNAASVADLLSLIEGQCQ</sequence>
<reference evidence="5 6" key="1">
    <citation type="submission" date="2019-06" db="EMBL/GenBank/DDBJ databases">
        <title>A novel bacterium of genus Amaricoccus, isolated from marine sediment.</title>
        <authorList>
            <person name="Huang H."/>
            <person name="Mo K."/>
            <person name="Hu Y."/>
        </authorList>
    </citation>
    <scope>NUCLEOTIDE SEQUENCE [LARGE SCALE GENOMIC DNA]</scope>
    <source>
        <strain evidence="5 6">HB172011</strain>
    </source>
</reference>
<gene>
    <name evidence="5" type="ORF">FJM51_07825</name>
</gene>
<dbReference type="PANTHER" id="PTHR37418">
    <property type="entry name" value="3-KETO-5-AMINOHEXANOATE CLEAVAGE ENZYME-RELATED"/>
    <property type="match status" value="1"/>
</dbReference>
<dbReference type="Proteomes" id="UP000319255">
    <property type="component" value="Unassembled WGS sequence"/>
</dbReference>
<dbReference type="InterPro" id="IPR013785">
    <property type="entry name" value="Aldolase_TIM"/>
</dbReference>
<accession>A0A501WUB8</accession>
<keyword evidence="2" id="KW-0808">Transferase</keyword>
<organism evidence="5 6">
    <name type="scientific">Amaricoccus solimangrovi</name>
    <dbReference type="NCBI Taxonomy" id="2589815"/>
    <lineage>
        <taxon>Bacteria</taxon>
        <taxon>Pseudomonadati</taxon>
        <taxon>Pseudomonadota</taxon>
        <taxon>Alphaproteobacteria</taxon>
        <taxon>Rhodobacterales</taxon>
        <taxon>Paracoccaceae</taxon>
        <taxon>Amaricoccus</taxon>
    </lineage>
</organism>
<proteinExistence type="predicted"/>
<dbReference type="GO" id="GO:0043720">
    <property type="term" value="F:3-keto-5-aminohexanoate cleavage activity"/>
    <property type="evidence" value="ECO:0007669"/>
    <property type="project" value="InterPro"/>
</dbReference>
<dbReference type="RefSeq" id="WP_140453576.1">
    <property type="nucleotide sequence ID" value="NZ_VFRP01000005.1"/>
</dbReference>
<dbReference type="AlphaFoldDB" id="A0A501WUB8"/>
<dbReference type="PANTHER" id="PTHR37418:SF2">
    <property type="entry name" value="3-KETO-5-AMINOHEXANOATE CLEAVAGE ENZYME"/>
    <property type="match status" value="1"/>
</dbReference>
<keyword evidence="3" id="KW-0479">Metal-binding</keyword>
<evidence type="ECO:0000313" key="5">
    <source>
        <dbReference type="EMBL" id="TPE51925.1"/>
    </source>
</evidence>
<dbReference type="OrthoDB" id="9805277at2"/>